<dbReference type="EMBL" id="JARRTL010000005">
    <property type="protein sequence ID" value="MEC0483496.1"/>
    <property type="molecule type" value="Genomic_DNA"/>
</dbReference>
<protein>
    <submittedName>
        <fullName evidence="1">AAA family ATPase</fullName>
    </submittedName>
</protein>
<proteinExistence type="predicted"/>
<accession>A0ABU6GXI5</accession>
<keyword evidence="2" id="KW-1185">Reference proteome</keyword>
<evidence type="ECO:0000313" key="2">
    <source>
        <dbReference type="Proteomes" id="UP001341297"/>
    </source>
</evidence>
<comment type="caution">
    <text evidence="1">The sequence shown here is derived from an EMBL/GenBank/DDBJ whole genome shotgun (WGS) entry which is preliminary data.</text>
</comment>
<name>A0ABU6GXI5_9BACI</name>
<organism evidence="1 2">
    <name type="scientific">Bacillus glycinifermentans</name>
    <dbReference type="NCBI Taxonomy" id="1664069"/>
    <lineage>
        <taxon>Bacteria</taxon>
        <taxon>Bacillati</taxon>
        <taxon>Bacillota</taxon>
        <taxon>Bacilli</taxon>
        <taxon>Bacillales</taxon>
        <taxon>Bacillaceae</taxon>
        <taxon>Bacillus</taxon>
    </lineage>
</organism>
<dbReference type="Proteomes" id="UP001341297">
    <property type="component" value="Unassembled WGS sequence"/>
</dbReference>
<sequence>MTLKKGIYIITGIMASGKSTISQMLAGQFDQGVHVKGDIFRKMIVHGRIDMSPDGREGAEEQLRLRYRMAAKVAEMYYQAGFSVVLQDIYLGKEVNTFLQEFEVHPLYFITLHPNIEAIIDREKKRNKTGYRIWEVEALYSILAKENPKIGLWIDSSDLTQEETLNEIIKRAEPEARLV</sequence>
<dbReference type="Pfam" id="PF13207">
    <property type="entry name" value="AAA_17"/>
    <property type="match status" value="1"/>
</dbReference>
<dbReference type="SUPFAM" id="SSF52540">
    <property type="entry name" value="P-loop containing nucleoside triphosphate hydrolases"/>
    <property type="match status" value="1"/>
</dbReference>
<reference evidence="1 2" key="1">
    <citation type="submission" date="2023-03" db="EMBL/GenBank/DDBJ databases">
        <title>Agriculturally important microbes genome sequencing.</title>
        <authorList>
            <person name="Dunlap C."/>
        </authorList>
    </citation>
    <scope>NUCLEOTIDE SEQUENCE [LARGE SCALE GENOMIC DNA]</scope>
    <source>
        <strain evidence="1 2">CBP-3203</strain>
    </source>
</reference>
<dbReference type="RefSeq" id="WP_096891826.1">
    <property type="nucleotide sequence ID" value="NZ_CP023481.1"/>
</dbReference>
<gene>
    <name evidence="1" type="ORF">P8828_01300</name>
</gene>
<dbReference type="Gene3D" id="3.40.50.300">
    <property type="entry name" value="P-loop containing nucleotide triphosphate hydrolases"/>
    <property type="match status" value="1"/>
</dbReference>
<dbReference type="InterPro" id="IPR027417">
    <property type="entry name" value="P-loop_NTPase"/>
</dbReference>
<evidence type="ECO:0000313" key="1">
    <source>
        <dbReference type="EMBL" id="MEC0483496.1"/>
    </source>
</evidence>